<name>A0A0B2UBB1_9GAMM</name>
<accession>A0A0B2UBB1</accession>
<dbReference type="InterPro" id="IPR036069">
    <property type="entry name" value="DUF34/NIF3_sf"/>
</dbReference>
<dbReference type="EMBL" id="JHQK01000013">
    <property type="protein sequence ID" value="KHN66377.1"/>
    <property type="molecule type" value="Genomic_DNA"/>
</dbReference>
<gene>
    <name evidence="1" type="ORF">DH17_03450</name>
</gene>
<sequence>MLKLIYYVPESHLESTKQAIFSAGAGGIGNYEHCTWQVKGIGQFKPVKGADPYIGQLNELEQVEEWRVETIVPEENAKAVAKALQASHPYEEPAFEFIQIIEIDFN</sequence>
<dbReference type="PANTHER" id="PTHR41774">
    <property type="match status" value="1"/>
</dbReference>
<evidence type="ECO:0000313" key="2">
    <source>
        <dbReference type="Proteomes" id="UP000031012"/>
    </source>
</evidence>
<comment type="caution">
    <text evidence="1">The sequence shown here is derived from an EMBL/GenBank/DDBJ whole genome shotgun (WGS) entry which is preliminary data.</text>
</comment>
<dbReference type="FunFam" id="3.30.70.120:FF:000006">
    <property type="entry name" value="GTP cyclohydrolase 1 type 2 homolog"/>
    <property type="match status" value="1"/>
</dbReference>
<evidence type="ECO:0000313" key="1">
    <source>
        <dbReference type="EMBL" id="KHN66377.1"/>
    </source>
</evidence>
<dbReference type="AlphaFoldDB" id="A0A0B2UBB1"/>
<reference evidence="1 2" key="1">
    <citation type="submission" date="2014-03" db="EMBL/GenBank/DDBJ databases">
        <title>Genome sequence of the diesel-degrader and plant-growth promoter Acinetobacter oleivorans PF-1 isolated from the roots of poplar tree.</title>
        <authorList>
            <person name="Gkorezis P."/>
            <person name="van Hamme J."/>
            <person name="Rineau F."/>
            <person name="Vangronsveld J."/>
            <person name="Francetti A."/>
        </authorList>
    </citation>
    <scope>NUCLEOTIDE SEQUENCE [LARGE SCALE GENOMIC DNA]</scope>
    <source>
        <strain evidence="1 2">PF1</strain>
    </source>
</reference>
<dbReference type="Gene3D" id="3.30.70.120">
    <property type="match status" value="1"/>
</dbReference>
<dbReference type="SUPFAM" id="SSF102705">
    <property type="entry name" value="NIF3 (NGG1p interacting factor 3)-like"/>
    <property type="match status" value="1"/>
</dbReference>
<proteinExistence type="predicted"/>
<protein>
    <submittedName>
        <fullName evidence="1">NGG1p interacting factor 3 protein, NIF3</fullName>
    </submittedName>
</protein>
<dbReference type="InterPro" id="IPR015867">
    <property type="entry name" value="N-reg_PII/ATP_PRibTrfase_C"/>
</dbReference>
<dbReference type="PANTHER" id="PTHR41774:SF1">
    <property type="entry name" value="NGG1P INTERACTING FACTOR NIF3"/>
    <property type="match status" value="1"/>
</dbReference>
<dbReference type="Proteomes" id="UP000031012">
    <property type="component" value="Unassembled WGS sequence"/>
</dbReference>
<organism evidence="1 2">
    <name type="scientific">Acinetobacter oleivorans</name>
    <dbReference type="NCBI Taxonomy" id="1148157"/>
    <lineage>
        <taxon>Bacteria</taxon>
        <taxon>Pseudomonadati</taxon>
        <taxon>Pseudomonadota</taxon>
        <taxon>Gammaproteobacteria</taxon>
        <taxon>Moraxellales</taxon>
        <taxon>Moraxellaceae</taxon>
        <taxon>Acinetobacter</taxon>
    </lineage>
</organism>